<proteinExistence type="inferred from homology"/>
<evidence type="ECO:0000256" key="1">
    <source>
        <dbReference type="ARBA" id="ARBA00022679"/>
    </source>
</evidence>
<dbReference type="GO" id="GO:0004747">
    <property type="term" value="F:ribokinase activity"/>
    <property type="evidence" value="ECO:0007669"/>
    <property type="project" value="UniProtKB-UniRule"/>
</dbReference>
<dbReference type="Proteomes" id="UP000198806">
    <property type="component" value="Unassembled WGS sequence"/>
</dbReference>
<evidence type="ECO:0000313" key="11">
    <source>
        <dbReference type="EMBL" id="SFO37437.1"/>
    </source>
</evidence>
<accession>A0A1I5GNC3</accession>
<dbReference type="OrthoDB" id="9775849at2"/>
<dbReference type="PANTHER" id="PTHR10584">
    <property type="entry name" value="SUGAR KINASE"/>
    <property type="match status" value="1"/>
</dbReference>
<dbReference type="EC" id="2.7.1.15" evidence="9"/>
<comment type="subunit">
    <text evidence="9">Homodimer.</text>
</comment>
<comment type="catalytic activity">
    <reaction evidence="9">
        <text>D-ribose + ATP = D-ribose 5-phosphate + ADP + H(+)</text>
        <dbReference type="Rhea" id="RHEA:13697"/>
        <dbReference type="ChEBI" id="CHEBI:15378"/>
        <dbReference type="ChEBI" id="CHEBI:30616"/>
        <dbReference type="ChEBI" id="CHEBI:47013"/>
        <dbReference type="ChEBI" id="CHEBI:78346"/>
        <dbReference type="ChEBI" id="CHEBI:456216"/>
        <dbReference type="EC" id="2.7.1.15"/>
    </reaction>
</comment>
<feature type="binding site" evidence="9">
    <location>
        <position position="237"/>
    </location>
    <ligand>
        <name>K(+)</name>
        <dbReference type="ChEBI" id="CHEBI:29103"/>
    </ligand>
</feature>
<evidence type="ECO:0000256" key="6">
    <source>
        <dbReference type="ARBA" id="ARBA00022842"/>
    </source>
</evidence>
<feature type="binding site" evidence="9">
    <location>
        <position position="273"/>
    </location>
    <ligand>
        <name>K(+)</name>
        <dbReference type="ChEBI" id="CHEBI:29103"/>
    </ligand>
</feature>
<evidence type="ECO:0000256" key="8">
    <source>
        <dbReference type="ARBA" id="ARBA00023277"/>
    </source>
</evidence>
<feature type="binding site" evidence="9">
    <location>
        <begin position="211"/>
        <end position="216"/>
    </location>
    <ligand>
        <name>ATP</name>
        <dbReference type="ChEBI" id="CHEBI:30616"/>
    </ligand>
</feature>
<reference evidence="11 12" key="1">
    <citation type="submission" date="2016-10" db="EMBL/GenBank/DDBJ databases">
        <authorList>
            <person name="de Groot N.N."/>
        </authorList>
    </citation>
    <scope>NUCLEOTIDE SEQUENCE [LARGE SCALE GENOMIC DNA]</scope>
    <source>
        <strain evidence="11 12">DSM 1283</strain>
    </source>
</reference>
<keyword evidence="7 9" id="KW-0630">Potassium</keyword>
<name>A0A1I5GNC3_9FIRM</name>
<evidence type="ECO:0000256" key="4">
    <source>
        <dbReference type="ARBA" id="ARBA00022777"/>
    </source>
</evidence>
<keyword evidence="8 9" id="KW-0119">Carbohydrate metabolism</keyword>
<feature type="binding site" evidence="9">
    <location>
        <position position="278"/>
    </location>
    <ligand>
        <name>K(+)</name>
        <dbReference type="ChEBI" id="CHEBI:29103"/>
    </ligand>
</feature>
<gene>
    <name evidence="9" type="primary">rbsK</name>
    <name evidence="11" type="ORF">SAMN04489757_1216</name>
</gene>
<dbReference type="InterPro" id="IPR002139">
    <property type="entry name" value="Ribo/fructo_kinase"/>
</dbReference>
<dbReference type="PANTHER" id="PTHR10584:SF166">
    <property type="entry name" value="RIBOKINASE"/>
    <property type="match status" value="1"/>
</dbReference>
<feature type="binding site" evidence="9">
    <location>
        <position position="136"/>
    </location>
    <ligand>
        <name>substrate</name>
    </ligand>
</feature>
<evidence type="ECO:0000256" key="2">
    <source>
        <dbReference type="ARBA" id="ARBA00022723"/>
    </source>
</evidence>
<keyword evidence="9" id="KW-0963">Cytoplasm</keyword>
<comment type="similarity">
    <text evidence="9">Belongs to the carbohydrate kinase PfkB family. Ribokinase subfamily.</text>
</comment>
<keyword evidence="6 9" id="KW-0460">Magnesium</keyword>
<feature type="binding site" evidence="9">
    <location>
        <begin position="242"/>
        <end position="243"/>
    </location>
    <ligand>
        <name>ATP</name>
        <dbReference type="ChEBI" id="CHEBI:30616"/>
    </ligand>
</feature>
<dbReference type="GO" id="GO:0046872">
    <property type="term" value="F:metal ion binding"/>
    <property type="evidence" value="ECO:0007669"/>
    <property type="project" value="UniProtKB-KW"/>
</dbReference>
<protein>
    <recommendedName>
        <fullName evidence="9">Ribokinase</fullName>
        <shortName evidence="9">RK</shortName>
        <ecNumber evidence="9">2.7.1.15</ecNumber>
    </recommendedName>
</protein>
<dbReference type="HAMAP" id="MF_01987">
    <property type="entry name" value="Ribokinase"/>
    <property type="match status" value="1"/>
</dbReference>
<dbReference type="EMBL" id="FOWD01000021">
    <property type="protein sequence ID" value="SFO37437.1"/>
    <property type="molecule type" value="Genomic_DNA"/>
</dbReference>
<dbReference type="InterPro" id="IPR011877">
    <property type="entry name" value="Ribokinase"/>
</dbReference>
<dbReference type="InterPro" id="IPR029056">
    <property type="entry name" value="Ribokinase-like"/>
</dbReference>
<feature type="binding site" evidence="9">
    <location>
        <position position="282"/>
    </location>
    <ligand>
        <name>K(+)</name>
        <dbReference type="ChEBI" id="CHEBI:29103"/>
    </ligand>
</feature>
<evidence type="ECO:0000256" key="3">
    <source>
        <dbReference type="ARBA" id="ARBA00022741"/>
    </source>
</evidence>
<feature type="binding site" evidence="9">
    <location>
        <position position="179"/>
    </location>
    <ligand>
        <name>ATP</name>
        <dbReference type="ChEBI" id="CHEBI:30616"/>
    </ligand>
</feature>
<dbReference type="InterPro" id="IPR011611">
    <property type="entry name" value="PfkB_dom"/>
</dbReference>
<comment type="function">
    <text evidence="9">Catalyzes the phosphorylation of ribose at O-5 in a reaction requiring ATP and magnesium. The resulting D-ribose-5-phosphate can then be used either for sythesis of nucleotides, histidine, and tryptophan, or as a component of the pentose phosphate pathway.</text>
</comment>
<evidence type="ECO:0000256" key="5">
    <source>
        <dbReference type="ARBA" id="ARBA00022840"/>
    </source>
</evidence>
<keyword evidence="12" id="KW-1185">Reference proteome</keyword>
<keyword evidence="4 9" id="KW-0418">Kinase</keyword>
<comment type="cofactor">
    <cofactor evidence="9">
        <name>Mg(2+)</name>
        <dbReference type="ChEBI" id="CHEBI:18420"/>
    </cofactor>
    <text evidence="9">Requires a divalent cation, most likely magnesium in vivo, as an electrophilic catalyst to aid phosphoryl group transfer. It is the chelate of the metal and the nucleotide that is the actual substrate.</text>
</comment>
<dbReference type="Pfam" id="PF00294">
    <property type="entry name" value="PfkB"/>
    <property type="match status" value="1"/>
</dbReference>
<sequence>MKLVNFGSLNYDYVYSVDHMVLPGETLSSNSMETFCGGKGLNQSIALAKAGVSVYHAGMVGEDGESLIDMCKENQIDYRYISKVQGKSGHTIIQLDKQGQNSIILFPGTNGLNTLEHIEEVLDYFQEGDMILLQNEINLLDQIIEKAYEKKMKIVLNPSPFNEKVKACDLSKVSMFLMNEIEGYQITGEKEPEDILNVMESKYPSAEVVLTLGKDGVMYSGNGMRYFRESFKVKAVDTTAAGDTFTGYFLASVIEGKSIEEALKIGSFAASIAVTRKGASSSIPAKDEVENRLM</sequence>
<feature type="binding site" evidence="9">
    <location>
        <begin position="38"/>
        <end position="42"/>
    </location>
    <ligand>
        <name>substrate</name>
    </ligand>
</feature>
<comment type="pathway">
    <text evidence="9">Carbohydrate metabolism; D-ribose degradation; D-ribose 5-phosphate from beta-D-ribopyranose: step 2/2.</text>
</comment>
<dbReference type="AlphaFoldDB" id="A0A1I5GNC3"/>
<dbReference type="UniPathway" id="UPA00916">
    <property type="reaction ID" value="UER00889"/>
</dbReference>
<dbReference type="Gene3D" id="3.40.1190.20">
    <property type="match status" value="1"/>
</dbReference>
<comment type="subcellular location">
    <subcellularLocation>
        <location evidence="9">Cytoplasm</location>
    </subcellularLocation>
</comment>
<keyword evidence="3 9" id="KW-0547">Nucleotide-binding</keyword>
<dbReference type="STRING" id="1527.SAMN04489757_1216"/>
<dbReference type="GO" id="GO:0005737">
    <property type="term" value="C:cytoplasm"/>
    <property type="evidence" value="ECO:0007669"/>
    <property type="project" value="UniProtKB-SubCell"/>
</dbReference>
<evidence type="ECO:0000256" key="7">
    <source>
        <dbReference type="ARBA" id="ARBA00022958"/>
    </source>
</evidence>
<dbReference type="RefSeq" id="WP_091687172.1">
    <property type="nucleotide sequence ID" value="NZ_BAABFM010000073.1"/>
</dbReference>
<dbReference type="SUPFAM" id="SSF53613">
    <property type="entry name" value="Ribokinase-like"/>
    <property type="match status" value="1"/>
</dbReference>
<feature type="domain" description="Carbohydrate kinase PfkB" evidence="10">
    <location>
        <begin position="2"/>
        <end position="285"/>
    </location>
</feature>
<evidence type="ECO:0000259" key="10">
    <source>
        <dbReference type="Pfam" id="PF00294"/>
    </source>
</evidence>
<feature type="binding site" evidence="9">
    <location>
        <position position="239"/>
    </location>
    <ligand>
        <name>K(+)</name>
        <dbReference type="ChEBI" id="CHEBI:29103"/>
    </ligand>
</feature>
<dbReference type="PRINTS" id="PR00990">
    <property type="entry name" value="RIBOKINASE"/>
</dbReference>
<keyword evidence="2 9" id="KW-0479">Metal-binding</keyword>
<dbReference type="GO" id="GO:0005524">
    <property type="term" value="F:ATP binding"/>
    <property type="evidence" value="ECO:0007669"/>
    <property type="project" value="UniProtKB-UniRule"/>
</dbReference>
<feature type="binding site" evidence="9">
    <location>
        <position position="276"/>
    </location>
    <ligand>
        <name>K(+)</name>
        <dbReference type="ChEBI" id="CHEBI:29103"/>
    </ligand>
</feature>
<dbReference type="GO" id="GO:0019303">
    <property type="term" value="P:D-ribose catabolic process"/>
    <property type="evidence" value="ECO:0007669"/>
    <property type="project" value="UniProtKB-UniRule"/>
</dbReference>
<organism evidence="11 12">
    <name type="scientific">Anaerocolumna aminovalerica</name>
    <dbReference type="NCBI Taxonomy" id="1527"/>
    <lineage>
        <taxon>Bacteria</taxon>
        <taxon>Bacillati</taxon>
        <taxon>Bacillota</taxon>
        <taxon>Clostridia</taxon>
        <taxon>Lachnospirales</taxon>
        <taxon>Lachnospiraceae</taxon>
        <taxon>Anaerocolumna</taxon>
    </lineage>
</organism>
<feature type="binding site" evidence="9">
    <location>
        <position position="243"/>
    </location>
    <ligand>
        <name>substrate</name>
    </ligand>
</feature>
<keyword evidence="1 9" id="KW-0808">Transferase</keyword>
<evidence type="ECO:0000313" key="12">
    <source>
        <dbReference type="Proteomes" id="UP000198806"/>
    </source>
</evidence>
<feature type="binding site" evidence="9">
    <location>
        <begin position="10"/>
        <end position="12"/>
    </location>
    <ligand>
        <name>substrate</name>
    </ligand>
</feature>
<feature type="active site" description="Proton acceptor" evidence="9">
    <location>
        <position position="243"/>
    </location>
</feature>
<comment type="activity regulation">
    <text evidence="9">Activated by a monovalent cation that binds near, but not in, the active site. The most likely occupant of the site in vivo is potassium. Ion binding induces a conformational change that may alter substrate affinity.</text>
</comment>
<evidence type="ECO:0000256" key="9">
    <source>
        <dbReference type="HAMAP-Rule" id="MF_01987"/>
    </source>
</evidence>
<keyword evidence="5 9" id="KW-0067">ATP-binding</keyword>
<comment type="caution">
    <text evidence="9">Lacks conserved residue(s) required for the propagation of feature annotation.</text>
</comment>
<dbReference type="CDD" id="cd01174">
    <property type="entry name" value="ribokinase"/>
    <property type="match status" value="1"/>
</dbReference>